<protein>
    <submittedName>
        <fullName evidence="1">Uncharacterized protein</fullName>
    </submittedName>
</protein>
<dbReference type="AlphaFoldDB" id="A0AA40HLQ4"/>
<accession>A0AA40HLQ4</accession>
<sequence length="35" mass="3793">MAKSVAFAESALQMNVVLEFLWPATLTDIIVANVV</sequence>
<reference evidence="1" key="1">
    <citation type="submission" date="2023-06" db="EMBL/GenBank/DDBJ databases">
        <title>Reference genome for the Northern bat (Eptesicus nilssonii), a most northern bat species.</title>
        <authorList>
            <person name="Laine V.N."/>
            <person name="Pulliainen A.T."/>
            <person name="Lilley T.M."/>
        </authorList>
    </citation>
    <scope>NUCLEOTIDE SEQUENCE</scope>
    <source>
        <strain evidence="1">BLF_Eptnil</strain>
        <tissue evidence="1">Kidney</tissue>
    </source>
</reference>
<dbReference type="EMBL" id="JAULJE010000017">
    <property type="protein sequence ID" value="KAK1333065.1"/>
    <property type="molecule type" value="Genomic_DNA"/>
</dbReference>
<evidence type="ECO:0000313" key="2">
    <source>
        <dbReference type="Proteomes" id="UP001177744"/>
    </source>
</evidence>
<comment type="caution">
    <text evidence="1">The sequence shown here is derived from an EMBL/GenBank/DDBJ whole genome shotgun (WGS) entry which is preliminary data.</text>
</comment>
<name>A0AA40HLQ4_CNENI</name>
<keyword evidence="2" id="KW-1185">Reference proteome</keyword>
<proteinExistence type="predicted"/>
<dbReference type="Proteomes" id="UP001177744">
    <property type="component" value="Unassembled WGS sequence"/>
</dbReference>
<gene>
    <name evidence="1" type="ORF">QTO34_006598</name>
</gene>
<evidence type="ECO:0000313" key="1">
    <source>
        <dbReference type="EMBL" id="KAK1333065.1"/>
    </source>
</evidence>
<organism evidence="1 2">
    <name type="scientific">Cnephaeus nilssonii</name>
    <name type="common">Northern bat</name>
    <name type="synonym">Eptesicus nilssonii</name>
    <dbReference type="NCBI Taxonomy" id="3371016"/>
    <lineage>
        <taxon>Eukaryota</taxon>
        <taxon>Metazoa</taxon>
        <taxon>Chordata</taxon>
        <taxon>Craniata</taxon>
        <taxon>Vertebrata</taxon>
        <taxon>Euteleostomi</taxon>
        <taxon>Mammalia</taxon>
        <taxon>Eutheria</taxon>
        <taxon>Laurasiatheria</taxon>
        <taxon>Chiroptera</taxon>
        <taxon>Yangochiroptera</taxon>
        <taxon>Vespertilionidae</taxon>
        <taxon>Cnephaeus</taxon>
    </lineage>
</organism>